<feature type="region of interest" description="Disordered" evidence="3">
    <location>
        <begin position="218"/>
        <end position="238"/>
    </location>
</feature>
<dbReference type="InterPro" id="IPR036508">
    <property type="entry name" value="Chitin-bd_dom_sf"/>
</dbReference>
<dbReference type="EMBL" id="MTYJ01000047">
    <property type="protein sequence ID" value="OQV18700.1"/>
    <property type="molecule type" value="Genomic_DNA"/>
</dbReference>
<dbReference type="AlphaFoldDB" id="A0A1W0WU37"/>
<dbReference type="PANTHER" id="PTHR11177:SF317">
    <property type="entry name" value="CHITINASE 12-RELATED"/>
    <property type="match status" value="1"/>
</dbReference>
<dbReference type="SUPFAM" id="SSF57625">
    <property type="entry name" value="Invertebrate chitin-binding proteins"/>
    <property type="match status" value="1"/>
</dbReference>
<comment type="similarity">
    <text evidence="1">Belongs to the glycosyl hydrolase 18 family. Chitinase class II subfamily.</text>
</comment>
<organism evidence="7 8">
    <name type="scientific">Hypsibius exemplaris</name>
    <name type="common">Freshwater tardigrade</name>
    <dbReference type="NCBI Taxonomy" id="2072580"/>
    <lineage>
        <taxon>Eukaryota</taxon>
        <taxon>Metazoa</taxon>
        <taxon>Ecdysozoa</taxon>
        <taxon>Tardigrada</taxon>
        <taxon>Eutardigrada</taxon>
        <taxon>Parachela</taxon>
        <taxon>Hypsibioidea</taxon>
        <taxon>Hypsibiidae</taxon>
        <taxon>Hypsibius</taxon>
    </lineage>
</organism>
<protein>
    <submittedName>
        <fullName evidence="7">Acidic mammalian chitinase</fullName>
    </submittedName>
</protein>
<dbReference type="PANTHER" id="PTHR11177">
    <property type="entry name" value="CHITINASE"/>
    <property type="match status" value="1"/>
</dbReference>
<dbReference type="InterPro" id="IPR017853">
    <property type="entry name" value="GH"/>
</dbReference>
<accession>A0A1W0WU37</accession>
<evidence type="ECO:0000313" key="8">
    <source>
        <dbReference type="Proteomes" id="UP000192578"/>
    </source>
</evidence>
<keyword evidence="2" id="KW-0147">Chitin-binding</keyword>
<dbReference type="SUPFAM" id="SSF51445">
    <property type="entry name" value="(Trans)glycosidases"/>
    <property type="match status" value="1"/>
</dbReference>
<dbReference type="Gene3D" id="3.20.20.80">
    <property type="entry name" value="Glycosidases"/>
    <property type="match status" value="1"/>
</dbReference>
<proteinExistence type="inferred from homology"/>
<evidence type="ECO:0000256" key="2">
    <source>
        <dbReference type="ARBA" id="ARBA00022669"/>
    </source>
</evidence>
<dbReference type="GO" id="GO:0008061">
    <property type="term" value="F:chitin binding"/>
    <property type="evidence" value="ECO:0007669"/>
    <property type="project" value="UniProtKB-KW"/>
</dbReference>
<sequence length="475" mass="51761">MIKTGFFVMLFSLSCLTVPAAATDPKLLLPHRGCYVLSATLHDLDSDLFKLSDVNPALCTYVVYGFSAIQGTQLSLTKSDEENLMICGMMRQVNPALNIFLAVDAGDAGTEKALAELSEAKARGEFVRLTVQQLRAHNADGLVLHTESLSYASANVVALLLQELREKFVEESAASKQSRLALVINVGNAAKTSRLDPQLLTGTADIIQVRSFDYHTPASEPTVTGHNSPLYRPSGPASNSPFTGSIENTFHDWEILGIPRQKLVLTIPLYGQAWRLISPLRYDPGAPAVGEASMRGRYWDVAGKLAFHDICERLPSENLTRVFDSDAMAPYAHDNISRTWVSYDDLESVRIKARWLLEGNYGGVVFWELSLEDFNGTCGMHPMGLLKGVADVFAANAKVLFEDKRMCDQSFCLKRGVGVFALGACNDSYCNCDHGGKAFTVACGPGTVFDSLTLVCNYAASMKACDGTINSKKKI</sequence>
<dbReference type="OrthoDB" id="76388at2759"/>
<evidence type="ECO:0000259" key="5">
    <source>
        <dbReference type="PROSITE" id="PS50940"/>
    </source>
</evidence>
<dbReference type="SUPFAM" id="SSF54556">
    <property type="entry name" value="Chitinase insertion domain"/>
    <property type="match status" value="1"/>
</dbReference>
<feature type="chain" id="PRO_5010745391" evidence="4">
    <location>
        <begin position="23"/>
        <end position="475"/>
    </location>
</feature>
<dbReference type="PROSITE" id="PS51910">
    <property type="entry name" value="GH18_2"/>
    <property type="match status" value="1"/>
</dbReference>
<dbReference type="SMART" id="SM00494">
    <property type="entry name" value="ChtBD2"/>
    <property type="match status" value="1"/>
</dbReference>
<keyword evidence="4" id="KW-0732">Signal</keyword>
<dbReference type="Gene3D" id="3.10.50.10">
    <property type="match status" value="1"/>
</dbReference>
<name>A0A1W0WU37_HYPEX</name>
<dbReference type="InterPro" id="IPR029070">
    <property type="entry name" value="Chitinase_insertion_sf"/>
</dbReference>
<dbReference type="GO" id="GO:0006032">
    <property type="term" value="P:chitin catabolic process"/>
    <property type="evidence" value="ECO:0007669"/>
    <property type="project" value="TreeGrafter"/>
</dbReference>
<dbReference type="SMART" id="SM00636">
    <property type="entry name" value="Glyco_18"/>
    <property type="match status" value="1"/>
</dbReference>
<reference evidence="8" key="1">
    <citation type="submission" date="2017-01" db="EMBL/GenBank/DDBJ databases">
        <title>Comparative genomics of anhydrobiosis in the tardigrade Hypsibius dujardini.</title>
        <authorList>
            <person name="Yoshida Y."/>
            <person name="Koutsovoulos G."/>
            <person name="Laetsch D."/>
            <person name="Stevens L."/>
            <person name="Kumar S."/>
            <person name="Horikawa D."/>
            <person name="Ishino K."/>
            <person name="Komine S."/>
            <person name="Tomita M."/>
            <person name="Blaxter M."/>
            <person name="Arakawa K."/>
        </authorList>
    </citation>
    <scope>NUCLEOTIDE SEQUENCE [LARGE SCALE GENOMIC DNA]</scope>
    <source>
        <strain evidence="8">Z151</strain>
    </source>
</reference>
<dbReference type="PROSITE" id="PS51257">
    <property type="entry name" value="PROKAR_LIPOPROTEIN"/>
    <property type="match status" value="1"/>
</dbReference>
<keyword evidence="8" id="KW-1185">Reference proteome</keyword>
<dbReference type="Gene3D" id="2.170.140.10">
    <property type="entry name" value="Chitin binding domain"/>
    <property type="match status" value="1"/>
</dbReference>
<dbReference type="Pfam" id="PF00704">
    <property type="entry name" value="Glyco_hydro_18"/>
    <property type="match status" value="1"/>
</dbReference>
<dbReference type="GO" id="GO:0004568">
    <property type="term" value="F:chitinase activity"/>
    <property type="evidence" value="ECO:0007669"/>
    <property type="project" value="TreeGrafter"/>
</dbReference>
<evidence type="ECO:0000256" key="4">
    <source>
        <dbReference type="SAM" id="SignalP"/>
    </source>
</evidence>
<dbReference type="InterPro" id="IPR001223">
    <property type="entry name" value="Glyco_hydro18_cat"/>
</dbReference>
<feature type="domain" description="GH18" evidence="6">
    <location>
        <begin position="30"/>
        <end position="396"/>
    </location>
</feature>
<dbReference type="Pfam" id="PF01607">
    <property type="entry name" value="CBM_14"/>
    <property type="match status" value="1"/>
</dbReference>
<evidence type="ECO:0000259" key="6">
    <source>
        <dbReference type="PROSITE" id="PS51910"/>
    </source>
</evidence>
<gene>
    <name evidence="7" type="ORF">BV898_07330</name>
</gene>
<evidence type="ECO:0000256" key="1">
    <source>
        <dbReference type="ARBA" id="ARBA00009121"/>
    </source>
</evidence>
<dbReference type="Proteomes" id="UP000192578">
    <property type="component" value="Unassembled WGS sequence"/>
</dbReference>
<evidence type="ECO:0000256" key="3">
    <source>
        <dbReference type="SAM" id="MobiDB-lite"/>
    </source>
</evidence>
<dbReference type="PROSITE" id="PS50940">
    <property type="entry name" value="CHIT_BIND_II"/>
    <property type="match status" value="1"/>
</dbReference>
<comment type="caution">
    <text evidence="7">The sequence shown here is derived from an EMBL/GenBank/DDBJ whole genome shotgun (WGS) entry which is preliminary data.</text>
</comment>
<dbReference type="InterPro" id="IPR011583">
    <property type="entry name" value="Chitinase_II/V-like_cat"/>
</dbReference>
<evidence type="ECO:0000313" key="7">
    <source>
        <dbReference type="EMBL" id="OQV18700.1"/>
    </source>
</evidence>
<dbReference type="InterPro" id="IPR050314">
    <property type="entry name" value="Glycosyl_Hydrlase_18"/>
</dbReference>
<feature type="domain" description="Chitin-binding type-2" evidence="5">
    <location>
        <begin position="409"/>
        <end position="467"/>
    </location>
</feature>
<feature type="signal peptide" evidence="4">
    <location>
        <begin position="1"/>
        <end position="22"/>
    </location>
</feature>
<dbReference type="GO" id="GO:0005576">
    <property type="term" value="C:extracellular region"/>
    <property type="evidence" value="ECO:0007669"/>
    <property type="project" value="InterPro"/>
</dbReference>
<dbReference type="InterPro" id="IPR002557">
    <property type="entry name" value="Chitin-bd_dom"/>
</dbReference>
<dbReference type="GO" id="GO:0005975">
    <property type="term" value="P:carbohydrate metabolic process"/>
    <property type="evidence" value="ECO:0007669"/>
    <property type="project" value="InterPro"/>
</dbReference>